<gene>
    <name evidence="1" type="ORF">CHC_T00000493001</name>
</gene>
<proteinExistence type="predicted"/>
<dbReference type="RefSeq" id="XP_005717934.1">
    <property type="nucleotide sequence ID" value="XM_005717877.1"/>
</dbReference>
<dbReference type="Gramene" id="CDF38065">
    <property type="protein sequence ID" value="CDF38065"/>
    <property type="gene ID" value="CHC_T00000493001"/>
</dbReference>
<sequence length="45" mass="5351">MHYLNGRELDTIPAKTVVPAIQMERHLSFCMTERFPRISHRAKLR</sequence>
<accession>R7QL04</accession>
<name>R7QL04_CHOCR</name>
<organism evidence="1 2">
    <name type="scientific">Chondrus crispus</name>
    <name type="common">Carrageen Irish moss</name>
    <name type="synonym">Polymorpha crispa</name>
    <dbReference type="NCBI Taxonomy" id="2769"/>
    <lineage>
        <taxon>Eukaryota</taxon>
        <taxon>Rhodophyta</taxon>
        <taxon>Florideophyceae</taxon>
        <taxon>Rhodymeniophycidae</taxon>
        <taxon>Gigartinales</taxon>
        <taxon>Gigartinaceae</taxon>
        <taxon>Chondrus</taxon>
    </lineage>
</organism>
<keyword evidence="2" id="KW-1185">Reference proteome</keyword>
<dbReference type="AlphaFoldDB" id="R7QL04"/>
<dbReference type="EMBL" id="HG001897">
    <property type="protein sequence ID" value="CDF38065.1"/>
    <property type="molecule type" value="Genomic_DNA"/>
</dbReference>
<protein>
    <submittedName>
        <fullName evidence="1">Uncharacterized protein</fullName>
    </submittedName>
</protein>
<dbReference type="GeneID" id="17325660"/>
<dbReference type="KEGG" id="ccp:CHC_T00000493001"/>
<evidence type="ECO:0000313" key="1">
    <source>
        <dbReference type="EMBL" id="CDF38065.1"/>
    </source>
</evidence>
<dbReference type="Proteomes" id="UP000012073">
    <property type="component" value="Unassembled WGS sequence"/>
</dbReference>
<reference evidence="2" key="1">
    <citation type="journal article" date="2013" name="Proc. Natl. Acad. Sci. U.S.A.">
        <title>Genome structure and metabolic features in the red seaweed Chondrus crispus shed light on evolution of the Archaeplastida.</title>
        <authorList>
            <person name="Collen J."/>
            <person name="Porcel B."/>
            <person name="Carre W."/>
            <person name="Ball S.G."/>
            <person name="Chaparro C."/>
            <person name="Tonon T."/>
            <person name="Barbeyron T."/>
            <person name="Michel G."/>
            <person name="Noel B."/>
            <person name="Valentin K."/>
            <person name="Elias M."/>
            <person name="Artiguenave F."/>
            <person name="Arun A."/>
            <person name="Aury J.M."/>
            <person name="Barbosa-Neto J.F."/>
            <person name="Bothwell J.H."/>
            <person name="Bouget F.Y."/>
            <person name="Brillet L."/>
            <person name="Cabello-Hurtado F."/>
            <person name="Capella-Gutierrez S."/>
            <person name="Charrier B."/>
            <person name="Cladiere L."/>
            <person name="Cock J.M."/>
            <person name="Coelho S.M."/>
            <person name="Colleoni C."/>
            <person name="Czjzek M."/>
            <person name="Da Silva C."/>
            <person name="Delage L."/>
            <person name="Denoeud F."/>
            <person name="Deschamps P."/>
            <person name="Dittami S.M."/>
            <person name="Gabaldon T."/>
            <person name="Gachon C.M."/>
            <person name="Groisillier A."/>
            <person name="Herve C."/>
            <person name="Jabbari K."/>
            <person name="Katinka M."/>
            <person name="Kloareg B."/>
            <person name="Kowalczyk N."/>
            <person name="Labadie K."/>
            <person name="Leblanc C."/>
            <person name="Lopez P.J."/>
            <person name="McLachlan D.H."/>
            <person name="Meslet-Cladiere L."/>
            <person name="Moustafa A."/>
            <person name="Nehr Z."/>
            <person name="Nyvall Collen P."/>
            <person name="Panaud O."/>
            <person name="Partensky F."/>
            <person name="Poulain J."/>
            <person name="Rensing S.A."/>
            <person name="Rousvoal S."/>
            <person name="Samson G."/>
            <person name="Symeonidi A."/>
            <person name="Weissenbach J."/>
            <person name="Zambounis A."/>
            <person name="Wincker P."/>
            <person name="Boyen C."/>
        </authorList>
    </citation>
    <scope>NUCLEOTIDE SEQUENCE [LARGE SCALE GENOMIC DNA]</scope>
    <source>
        <strain evidence="2">cv. Stackhouse</strain>
    </source>
</reference>
<evidence type="ECO:0000313" key="2">
    <source>
        <dbReference type="Proteomes" id="UP000012073"/>
    </source>
</evidence>